<evidence type="ECO:0000256" key="3">
    <source>
        <dbReference type="ARBA" id="ARBA00022603"/>
    </source>
</evidence>
<feature type="binding site" evidence="9 10">
    <location>
        <position position="303"/>
    </location>
    <ligand>
        <name>S-adenosyl-L-methionine</name>
        <dbReference type="ChEBI" id="CHEBI:59789"/>
    </ligand>
</feature>
<evidence type="ECO:0000256" key="6">
    <source>
        <dbReference type="ARBA" id="ARBA00022723"/>
    </source>
</evidence>
<keyword evidence="4 9" id="KW-0808">Transferase</keyword>
<dbReference type="OrthoDB" id="9804590at2"/>
<comment type="similarity">
    <text evidence="9">Belongs to the class I-like SAM-binding methyltransferase superfamily. RNA M5U methyltransferase family. RlmD subfamily.</text>
</comment>
<dbReference type="NCBIfam" id="NF009639">
    <property type="entry name" value="PRK13168.1"/>
    <property type="match status" value="1"/>
</dbReference>
<dbReference type="Gene3D" id="3.40.50.150">
    <property type="entry name" value="Vaccinia Virus protein VP39"/>
    <property type="match status" value="1"/>
</dbReference>
<dbReference type="InterPro" id="IPR002792">
    <property type="entry name" value="TRAM_dom"/>
</dbReference>
<feature type="domain" description="TRAM" evidence="12">
    <location>
        <begin position="1"/>
        <end position="60"/>
    </location>
</feature>
<dbReference type="PANTHER" id="PTHR11061">
    <property type="entry name" value="RNA M5U METHYLTRANSFERASE"/>
    <property type="match status" value="1"/>
</dbReference>
<evidence type="ECO:0000313" key="13">
    <source>
        <dbReference type="EMBL" id="RPE77091.1"/>
    </source>
</evidence>
<feature type="binding site" evidence="9 10">
    <location>
        <position position="372"/>
    </location>
    <ligand>
        <name>S-adenosyl-L-methionine</name>
        <dbReference type="ChEBI" id="CHEBI:59789"/>
    </ligand>
</feature>
<evidence type="ECO:0000256" key="1">
    <source>
        <dbReference type="ARBA" id="ARBA00022485"/>
    </source>
</evidence>
<dbReference type="SUPFAM" id="SSF53335">
    <property type="entry name" value="S-adenosyl-L-methionine-dependent methyltransferases"/>
    <property type="match status" value="1"/>
</dbReference>
<evidence type="ECO:0000256" key="9">
    <source>
        <dbReference type="HAMAP-Rule" id="MF_01010"/>
    </source>
</evidence>
<comment type="caution">
    <text evidence="13">The sequence shown here is derived from an EMBL/GenBank/DDBJ whole genome shotgun (WGS) entry which is preliminary data.</text>
</comment>
<feature type="binding site" evidence="9">
    <location>
        <position position="308"/>
    </location>
    <ligand>
        <name>S-adenosyl-L-methionine</name>
        <dbReference type="ChEBI" id="CHEBI:59789"/>
    </ligand>
</feature>
<dbReference type="AlphaFoldDB" id="A0A3N4VBM2"/>
<dbReference type="InterPro" id="IPR010280">
    <property type="entry name" value="U5_MeTrfase_fam"/>
</dbReference>
<feature type="binding site" evidence="9">
    <location>
        <position position="73"/>
    </location>
    <ligand>
        <name>[4Fe-4S] cluster</name>
        <dbReference type="ChEBI" id="CHEBI:49883"/>
    </ligand>
</feature>
<keyword evidence="2 9" id="KW-0698">rRNA processing</keyword>
<keyword evidence="1 9" id="KW-0004">4Fe-4S</keyword>
<name>A0A3N4VBM2_9GAMM</name>
<feature type="binding site" evidence="9">
    <location>
        <position position="82"/>
    </location>
    <ligand>
        <name>[4Fe-4S] cluster</name>
        <dbReference type="ChEBI" id="CHEBI:49883"/>
    </ligand>
</feature>
<dbReference type="PROSITE" id="PS50926">
    <property type="entry name" value="TRAM"/>
    <property type="match status" value="1"/>
</dbReference>
<dbReference type="PROSITE" id="PS01231">
    <property type="entry name" value="TRMA_2"/>
    <property type="match status" value="1"/>
</dbReference>
<feature type="active site" evidence="11">
    <location>
        <position position="398"/>
    </location>
</feature>
<proteinExistence type="inferred from homology"/>
<evidence type="ECO:0000259" key="12">
    <source>
        <dbReference type="PROSITE" id="PS50926"/>
    </source>
</evidence>
<comment type="function">
    <text evidence="9">Catalyzes the formation of 5-methyl-uridine at position 1939 (m5U1939) in 23S rRNA.</text>
</comment>
<keyword evidence="3 9" id="KW-0489">Methyltransferase</keyword>
<keyword evidence="14" id="KW-1185">Reference proteome</keyword>
<dbReference type="GO" id="GO:0070475">
    <property type="term" value="P:rRNA base methylation"/>
    <property type="evidence" value="ECO:0007669"/>
    <property type="project" value="TreeGrafter"/>
</dbReference>
<dbReference type="InterPro" id="IPR001566">
    <property type="entry name" value="23S_rRNA_MeTrfase_RlmD"/>
</dbReference>
<accession>A0A3N4VBM2</accession>
<feature type="active site" description="Nucleophile" evidence="9 10">
    <location>
        <position position="398"/>
    </location>
</feature>
<evidence type="ECO:0000256" key="2">
    <source>
        <dbReference type="ARBA" id="ARBA00022552"/>
    </source>
</evidence>
<dbReference type="HAMAP" id="MF_01010">
    <property type="entry name" value="23SrRNA_methyltr_RlmD"/>
    <property type="match status" value="1"/>
</dbReference>
<dbReference type="InterPro" id="IPR012340">
    <property type="entry name" value="NA-bd_OB-fold"/>
</dbReference>
<dbReference type="GO" id="GO:0051539">
    <property type="term" value="F:4 iron, 4 sulfur cluster binding"/>
    <property type="evidence" value="ECO:0007669"/>
    <property type="project" value="UniProtKB-KW"/>
</dbReference>
<dbReference type="EC" id="2.1.1.190" evidence="9"/>
<dbReference type="PROSITE" id="PS01230">
    <property type="entry name" value="TRMA_1"/>
    <property type="match status" value="1"/>
</dbReference>
<evidence type="ECO:0000313" key="14">
    <source>
        <dbReference type="Proteomes" id="UP000269708"/>
    </source>
</evidence>
<keyword evidence="8 9" id="KW-0411">Iron-sulfur</keyword>
<feature type="binding site" evidence="9">
    <location>
        <position position="351"/>
    </location>
    <ligand>
        <name>S-adenosyl-L-methionine</name>
        <dbReference type="ChEBI" id="CHEBI:59789"/>
    </ligand>
</feature>
<dbReference type="Gene3D" id="2.40.50.140">
    <property type="entry name" value="Nucleic acid-binding proteins"/>
    <property type="match status" value="1"/>
</dbReference>
<feature type="binding site" evidence="9">
    <location>
        <position position="161"/>
    </location>
    <ligand>
        <name>[4Fe-4S] cluster</name>
        <dbReference type="ChEBI" id="CHEBI:49883"/>
    </ligand>
</feature>
<feature type="binding site" evidence="9 10">
    <location>
        <position position="324"/>
    </location>
    <ligand>
        <name>S-adenosyl-L-methionine</name>
        <dbReference type="ChEBI" id="CHEBI:59789"/>
    </ligand>
</feature>
<dbReference type="InterPro" id="IPR029063">
    <property type="entry name" value="SAM-dependent_MTases_sf"/>
</dbReference>
<evidence type="ECO:0000256" key="4">
    <source>
        <dbReference type="ARBA" id="ARBA00022679"/>
    </source>
</evidence>
<dbReference type="Pfam" id="PF05958">
    <property type="entry name" value="tRNA_U5-meth_tr"/>
    <property type="match status" value="1"/>
</dbReference>
<keyword evidence="7 9" id="KW-0408">Iron</keyword>
<dbReference type="GO" id="GO:0005506">
    <property type="term" value="F:iron ion binding"/>
    <property type="evidence" value="ECO:0007669"/>
    <property type="project" value="UniProtKB-UniRule"/>
</dbReference>
<dbReference type="InterPro" id="IPR030391">
    <property type="entry name" value="MeTrfase_TrmA_CS"/>
</dbReference>
<dbReference type="PANTHER" id="PTHR11061:SF49">
    <property type="entry name" value="23S RRNA (URACIL(1939)-C(5))-METHYLTRANSFERASE RLMD"/>
    <property type="match status" value="1"/>
</dbReference>
<keyword evidence="6 9" id="KW-0479">Metal-binding</keyword>
<dbReference type="FunFam" id="2.40.50.140:FF:000097">
    <property type="entry name" value="23S rRNA (uracil(1939)-C(5))-methyltransferase RlmD"/>
    <property type="match status" value="1"/>
</dbReference>
<dbReference type="InterPro" id="IPR030390">
    <property type="entry name" value="MeTrfase_TrmA_AS"/>
</dbReference>
<dbReference type="RefSeq" id="WP_123770671.1">
    <property type="nucleotide sequence ID" value="NZ_RKQN01000003.1"/>
</dbReference>
<gene>
    <name evidence="9" type="primary">rlmD</name>
    <name evidence="13" type="ORF">EDC50_2348</name>
</gene>
<dbReference type="Proteomes" id="UP000269708">
    <property type="component" value="Unassembled WGS sequence"/>
</dbReference>
<evidence type="ECO:0000256" key="11">
    <source>
        <dbReference type="PROSITE-ProRule" id="PRU10015"/>
    </source>
</evidence>
<evidence type="ECO:0000256" key="10">
    <source>
        <dbReference type="PROSITE-ProRule" id="PRU01024"/>
    </source>
</evidence>
<dbReference type="SUPFAM" id="SSF50249">
    <property type="entry name" value="Nucleic acid-binding proteins"/>
    <property type="match status" value="1"/>
</dbReference>
<evidence type="ECO:0000256" key="7">
    <source>
        <dbReference type="ARBA" id="ARBA00023004"/>
    </source>
</evidence>
<evidence type="ECO:0000256" key="8">
    <source>
        <dbReference type="ARBA" id="ARBA00023014"/>
    </source>
</evidence>
<keyword evidence="5 9" id="KW-0949">S-adenosyl-L-methionine</keyword>
<dbReference type="Gene3D" id="2.40.50.1070">
    <property type="match status" value="1"/>
</dbReference>
<dbReference type="CDD" id="cd02440">
    <property type="entry name" value="AdoMet_MTases"/>
    <property type="match status" value="1"/>
</dbReference>
<comment type="catalytic activity">
    <reaction evidence="9">
        <text>uridine(1939) in 23S rRNA + S-adenosyl-L-methionine = 5-methyluridine(1939) in 23S rRNA + S-adenosyl-L-homocysteine + H(+)</text>
        <dbReference type="Rhea" id="RHEA:42908"/>
        <dbReference type="Rhea" id="RHEA-COMP:10278"/>
        <dbReference type="Rhea" id="RHEA-COMP:10279"/>
        <dbReference type="ChEBI" id="CHEBI:15378"/>
        <dbReference type="ChEBI" id="CHEBI:57856"/>
        <dbReference type="ChEBI" id="CHEBI:59789"/>
        <dbReference type="ChEBI" id="CHEBI:65315"/>
        <dbReference type="ChEBI" id="CHEBI:74447"/>
        <dbReference type="EC" id="2.1.1.190"/>
    </reaction>
</comment>
<dbReference type="PROSITE" id="PS51687">
    <property type="entry name" value="SAM_MT_RNA_M5U"/>
    <property type="match status" value="1"/>
</dbReference>
<dbReference type="GO" id="GO:0070041">
    <property type="term" value="F:rRNA (uridine-C5-)-methyltransferase activity"/>
    <property type="evidence" value="ECO:0007669"/>
    <property type="project" value="UniProtKB-UniRule"/>
</dbReference>
<dbReference type="GO" id="GO:0003723">
    <property type="term" value="F:RNA binding"/>
    <property type="evidence" value="ECO:0007669"/>
    <property type="project" value="InterPro"/>
</dbReference>
<dbReference type="NCBIfam" id="TIGR00479">
    <property type="entry name" value="rumA"/>
    <property type="match status" value="1"/>
</dbReference>
<feature type="binding site" evidence="9 10">
    <location>
        <position position="274"/>
    </location>
    <ligand>
        <name>S-adenosyl-L-methionine</name>
        <dbReference type="ChEBI" id="CHEBI:59789"/>
    </ligand>
</feature>
<sequence length="442" mass="48449">MARLDPTPFLAEITDLTHDGRGVARRDGKAVFVAGALPGERVMAVQTGRHRSFDEARTVEVLQAAPERVAPRCAHFGVCGGCALQHYAEEKQILAKQRVLLENFDRIGHVAPERLLPPLADASWGYRRKGRFSVRRVEKKDKTLVGFREADPRFVADLAECRTVIPQIGERIGALAALVDGLQARREIPQIEFIAGDPAPEFGGVALTFRHLAPLSDEDRAALVAFGRAQGFAIFLQPGGVDSVHPLWPEAPRLAFSLPEWNVEFLFRPLDFIQVNAGLNGKMIRHALDLLDPQPGDRVLDLFAGLGNFTLPLARRVREVVGVEGEAGLVRRARENAAHNGIANAQFHAADLAKDLGGEPWMKQGFDALLLDPPRSGADAVLAQLPLKQFRRIVYVSCHPASLARDAGFLVNEKGWKLRAAGVMDMFPHTAHVESIAMFEPG</sequence>
<feature type="binding site" evidence="9">
    <location>
        <position position="79"/>
    </location>
    <ligand>
        <name>[4Fe-4S] cluster</name>
        <dbReference type="ChEBI" id="CHEBI:49883"/>
    </ligand>
</feature>
<protein>
    <recommendedName>
        <fullName evidence="9">23S rRNA (uracil(1939)-C(5))-methyltransferase RlmD</fullName>
        <ecNumber evidence="9">2.1.1.190</ecNumber>
    </recommendedName>
    <alternativeName>
        <fullName evidence="9">23S rRNA(m5U1939)-methyltransferase</fullName>
    </alternativeName>
</protein>
<dbReference type="Pfam" id="PF01938">
    <property type="entry name" value="TRAM"/>
    <property type="match status" value="1"/>
</dbReference>
<organism evidence="13 14">
    <name type="scientific">Vulcaniibacterium tengchongense</name>
    <dbReference type="NCBI Taxonomy" id="1273429"/>
    <lineage>
        <taxon>Bacteria</taxon>
        <taxon>Pseudomonadati</taxon>
        <taxon>Pseudomonadota</taxon>
        <taxon>Gammaproteobacteria</taxon>
        <taxon>Lysobacterales</taxon>
        <taxon>Lysobacteraceae</taxon>
        <taxon>Vulcaniibacterium</taxon>
    </lineage>
</organism>
<reference evidence="13 14" key="1">
    <citation type="submission" date="2018-11" db="EMBL/GenBank/DDBJ databases">
        <title>Genomic Encyclopedia of Type Strains, Phase IV (KMG-IV): sequencing the most valuable type-strain genomes for metagenomic binning, comparative biology and taxonomic classification.</title>
        <authorList>
            <person name="Goeker M."/>
        </authorList>
    </citation>
    <scope>NUCLEOTIDE SEQUENCE [LARGE SCALE GENOMIC DNA]</scope>
    <source>
        <strain evidence="13 14">DSM 25623</strain>
    </source>
</reference>
<evidence type="ECO:0000256" key="5">
    <source>
        <dbReference type="ARBA" id="ARBA00022691"/>
    </source>
</evidence>
<dbReference type="EMBL" id="RKQN01000003">
    <property type="protein sequence ID" value="RPE77091.1"/>
    <property type="molecule type" value="Genomic_DNA"/>
</dbReference>